<keyword evidence="6" id="KW-1185">Reference proteome</keyword>
<organism evidence="5 6">
    <name type="scientific">Sporothrix bragantina</name>
    <dbReference type="NCBI Taxonomy" id="671064"/>
    <lineage>
        <taxon>Eukaryota</taxon>
        <taxon>Fungi</taxon>
        <taxon>Dikarya</taxon>
        <taxon>Ascomycota</taxon>
        <taxon>Pezizomycotina</taxon>
        <taxon>Sordariomycetes</taxon>
        <taxon>Sordariomycetidae</taxon>
        <taxon>Ophiostomatales</taxon>
        <taxon>Ophiostomataceae</taxon>
        <taxon>Sporothrix</taxon>
    </lineage>
</organism>
<feature type="domain" description="Fcf2 pre-rRNA processing C-terminal" evidence="4">
    <location>
        <begin position="86"/>
        <end position="179"/>
    </location>
</feature>
<comment type="caution">
    <text evidence="5">The sequence shown here is derived from an EMBL/GenBank/DDBJ whole genome shotgun (WGS) entry which is preliminary data.</text>
</comment>
<dbReference type="Proteomes" id="UP001642406">
    <property type="component" value="Unassembled WGS sequence"/>
</dbReference>
<dbReference type="InterPro" id="IPR039883">
    <property type="entry name" value="Fcf2/DNTTIP2"/>
</dbReference>
<evidence type="ECO:0000313" key="5">
    <source>
        <dbReference type="EMBL" id="CAK7223560.1"/>
    </source>
</evidence>
<dbReference type="PANTHER" id="PTHR21686:SF12">
    <property type="entry name" value="DEOXYNUCLEOTIDYLTRANSFERASE TERMINAL-INTERACTING PROTEIN 2"/>
    <property type="match status" value="1"/>
</dbReference>
<feature type="compositionally biased region" description="Basic residues" evidence="3">
    <location>
        <begin position="193"/>
        <end position="206"/>
    </location>
</feature>
<evidence type="ECO:0000313" key="6">
    <source>
        <dbReference type="Proteomes" id="UP001642406"/>
    </source>
</evidence>
<dbReference type="PANTHER" id="PTHR21686">
    <property type="entry name" value="DEOXYNUCLEOTIDYLTRANSFERASE TERMINAL-INTERACTING PROTEIN 2"/>
    <property type="match status" value="1"/>
</dbReference>
<feature type="region of interest" description="Disordered" evidence="3">
    <location>
        <begin position="182"/>
        <end position="206"/>
    </location>
</feature>
<feature type="compositionally biased region" description="Basic and acidic residues" evidence="3">
    <location>
        <begin position="76"/>
        <end position="85"/>
    </location>
</feature>
<protein>
    <submittedName>
        <fullName evidence="5">dTDP-fucopyranose mutase</fullName>
    </submittedName>
</protein>
<dbReference type="EMBL" id="CAWUHC010000044">
    <property type="protein sequence ID" value="CAK7223560.1"/>
    <property type="molecule type" value="Genomic_DNA"/>
</dbReference>
<evidence type="ECO:0000256" key="3">
    <source>
        <dbReference type="SAM" id="MobiDB-lite"/>
    </source>
</evidence>
<evidence type="ECO:0000259" key="4">
    <source>
        <dbReference type="Pfam" id="PF08698"/>
    </source>
</evidence>
<evidence type="ECO:0000256" key="2">
    <source>
        <dbReference type="ARBA" id="ARBA00023242"/>
    </source>
</evidence>
<gene>
    <name evidence="5" type="primary">fcf2</name>
    <name evidence="5" type="ORF">SBRCBS47491_005248</name>
</gene>
<keyword evidence="2" id="KW-0539">Nucleus</keyword>
<proteinExistence type="predicted"/>
<dbReference type="InterPro" id="IPR014810">
    <property type="entry name" value="Fcf2_C"/>
</dbReference>
<reference evidence="5 6" key="1">
    <citation type="submission" date="2024-01" db="EMBL/GenBank/DDBJ databases">
        <authorList>
            <person name="Allen C."/>
            <person name="Tagirdzhanova G."/>
        </authorList>
    </citation>
    <scope>NUCLEOTIDE SEQUENCE [LARGE SCALE GENOMIC DNA]</scope>
</reference>
<evidence type="ECO:0000256" key="1">
    <source>
        <dbReference type="ARBA" id="ARBA00004604"/>
    </source>
</evidence>
<comment type="subcellular location">
    <subcellularLocation>
        <location evidence="1">Nucleus</location>
        <location evidence="1">Nucleolus</location>
    </subcellularLocation>
</comment>
<dbReference type="Pfam" id="PF08698">
    <property type="entry name" value="Fcf2"/>
    <property type="match status" value="1"/>
</dbReference>
<name>A0ABP0BVV7_9PEZI</name>
<feature type="region of interest" description="Disordered" evidence="3">
    <location>
        <begin position="76"/>
        <end position="95"/>
    </location>
</feature>
<accession>A0ABP0BVV7</accession>
<sequence>MATAEADLTESQIDKLLREAEERLAAKNSGKELATRKPFQFAVAPVATDEAEAVDAPGKEVAAAKKDDISLRIAQLEKKKDKKDPANAGPDWFGLQKTDLTPEAKREFQILRMRGILDPKQHFRKDNRKNMIPKFSVFGTIVEGTAKGERERLTRKERKNTMVEEVLASQEYNQQFKRRYNKIQEKNASGKKGFYKKLVAGRRRRP</sequence>